<dbReference type="EMBL" id="CP040449">
    <property type="protein sequence ID" value="QFI55915.1"/>
    <property type="molecule type" value="Genomic_DNA"/>
</dbReference>
<evidence type="ECO:0000313" key="3">
    <source>
        <dbReference type="Proteomes" id="UP000594034"/>
    </source>
</evidence>
<dbReference type="PANTHER" id="PTHR35177">
    <property type="entry name" value="HYDROGENASE MATURATION FACTOR HYBG"/>
    <property type="match status" value="1"/>
</dbReference>
<dbReference type="Gene3D" id="2.30.30.140">
    <property type="match status" value="1"/>
</dbReference>
<dbReference type="RefSeq" id="WP_193002135.1">
    <property type="nucleotide sequence ID" value="NZ_CP040449.1"/>
</dbReference>
<dbReference type="SUPFAM" id="SSF159127">
    <property type="entry name" value="HupF/HypC-like"/>
    <property type="match status" value="1"/>
</dbReference>
<dbReference type="PRINTS" id="PR00445">
    <property type="entry name" value="HUPFHYPC"/>
</dbReference>
<comment type="similarity">
    <text evidence="1">Belongs to the HupF/HypC family.</text>
</comment>
<evidence type="ECO:0000313" key="2">
    <source>
        <dbReference type="EMBL" id="QFI55915.1"/>
    </source>
</evidence>
<organism evidence="2 3">
    <name type="scientific">Aeromonas simiae</name>
    <dbReference type="NCBI Taxonomy" id="218936"/>
    <lineage>
        <taxon>Bacteria</taxon>
        <taxon>Pseudomonadati</taxon>
        <taxon>Pseudomonadota</taxon>
        <taxon>Gammaproteobacteria</taxon>
        <taxon>Aeromonadales</taxon>
        <taxon>Aeromonadaceae</taxon>
        <taxon>Aeromonas</taxon>
    </lineage>
</organism>
<dbReference type="GO" id="GO:0051604">
    <property type="term" value="P:protein maturation"/>
    <property type="evidence" value="ECO:0007669"/>
    <property type="project" value="TreeGrafter"/>
</dbReference>
<dbReference type="PANTHER" id="PTHR35177:SF2">
    <property type="entry name" value="HYDROGENASE MATURATION FACTOR HYBG"/>
    <property type="match status" value="1"/>
</dbReference>
<evidence type="ECO:0000256" key="1">
    <source>
        <dbReference type="ARBA" id="ARBA00006018"/>
    </source>
</evidence>
<dbReference type="Pfam" id="PF01455">
    <property type="entry name" value="HupF_HypC"/>
    <property type="match status" value="1"/>
</dbReference>
<sequence>MCLSIPSQVVALHPEREQVTVDTLGVTREVSTLLLGEPLTIGDYVLLHVGFVMSRVDEHEAAESLAYYRQMLAADDEAESGVAPC</sequence>
<dbReference type="KEGG" id="asim:FE240_15210"/>
<reference evidence="2 3" key="1">
    <citation type="submission" date="2019-05" db="EMBL/GenBank/DDBJ databases">
        <title>OXA-830, a novel chromosomally encoded expanded-spectrum class D beta-lactamase in Aeromonas simiae.</title>
        <authorList>
            <person name="Zhou W."/>
            <person name="Chen Q."/>
        </authorList>
    </citation>
    <scope>NUCLEOTIDE SEQUENCE [LARGE SCALE GENOMIC DNA]</scope>
    <source>
        <strain evidence="2 3">A6</strain>
    </source>
</reference>
<dbReference type="AlphaFoldDB" id="A0A5J6X2D5"/>
<accession>A0A5J6X2D5</accession>
<proteinExistence type="inferred from homology"/>
<name>A0A5J6X2D5_9GAMM</name>
<dbReference type="Proteomes" id="UP000594034">
    <property type="component" value="Chromosome"/>
</dbReference>
<protein>
    <submittedName>
        <fullName evidence="2">HypC/HybG/HupF family hydrogenase formation chaperone</fullName>
    </submittedName>
</protein>
<dbReference type="NCBIfam" id="TIGR00074">
    <property type="entry name" value="hypC_hupF"/>
    <property type="match status" value="1"/>
</dbReference>
<dbReference type="GO" id="GO:0005506">
    <property type="term" value="F:iron ion binding"/>
    <property type="evidence" value="ECO:0007669"/>
    <property type="project" value="TreeGrafter"/>
</dbReference>
<dbReference type="FunFam" id="2.30.30.140:FF:000022">
    <property type="entry name" value="Hydrogenase assembly chaperone HybG"/>
    <property type="match status" value="1"/>
</dbReference>
<dbReference type="GO" id="GO:1902670">
    <property type="term" value="F:carbon dioxide binding"/>
    <property type="evidence" value="ECO:0007669"/>
    <property type="project" value="TreeGrafter"/>
</dbReference>
<keyword evidence="3" id="KW-1185">Reference proteome</keyword>
<gene>
    <name evidence="2" type="ORF">FE240_15210</name>
</gene>
<dbReference type="InterPro" id="IPR001109">
    <property type="entry name" value="Hydrogenase_HupF/HypC"/>
</dbReference>